<dbReference type="Proteomes" id="UP000301309">
    <property type="component" value="Unassembled WGS sequence"/>
</dbReference>
<sequence>MFLGIKEERTKPVLAGPQPRGERDRHGVGGQDIERAPFDERGDLKVGEQFVHPRRYVLGPLAARRPGACRSKAEQIRPLDVVELQDARE</sequence>
<reference evidence="2 3" key="1">
    <citation type="journal article" date="2020" name="Int. J. Syst. Evol. Microbiol.">
        <title>Reclassification of Streptomyces castelarensis and Streptomyces sporoclivatus as later heterotypic synonyms of Streptomyces antimycoticus.</title>
        <authorList>
            <person name="Komaki H."/>
            <person name="Tamura T."/>
        </authorList>
    </citation>
    <scope>NUCLEOTIDE SEQUENCE [LARGE SCALE GENOMIC DNA]</scope>
    <source>
        <strain evidence="2 3">NBRC 13459</strain>
    </source>
</reference>
<organism evidence="2 3">
    <name type="scientific">Streptomyces violaceusniger</name>
    <dbReference type="NCBI Taxonomy" id="68280"/>
    <lineage>
        <taxon>Bacteria</taxon>
        <taxon>Bacillati</taxon>
        <taxon>Actinomycetota</taxon>
        <taxon>Actinomycetes</taxon>
        <taxon>Kitasatosporales</taxon>
        <taxon>Streptomycetaceae</taxon>
        <taxon>Streptomyces</taxon>
        <taxon>Streptomyces violaceusniger group</taxon>
    </lineage>
</organism>
<gene>
    <name evidence="2" type="ORF">SVIO_024830</name>
</gene>
<accession>A0A4D4KZA9</accession>
<evidence type="ECO:0000313" key="3">
    <source>
        <dbReference type="Proteomes" id="UP000301309"/>
    </source>
</evidence>
<feature type="region of interest" description="Disordered" evidence="1">
    <location>
        <begin position="1"/>
        <end position="41"/>
    </location>
</feature>
<protein>
    <submittedName>
        <fullName evidence="2">Uncharacterized protein</fullName>
    </submittedName>
</protein>
<evidence type="ECO:0000313" key="2">
    <source>
        <dbReference type="EMBL" id="GDY51860.1"/>
    </source>
</evidence>
<dbReference type="AlphaFoldDB" id="A0A4D4KZA9"/>
<dbReference type="EMBL" id="BJHW01000001">
    <property type="protein sequence ID" value="GDY51860.1"/>
    <property type="molecule type" value="Genomic_DNA"/>
</dbReference>
<name>A0A4D4KZA9_STRVO</name>
<comment type="caution">
    <text evidence="2">The sequence shown here is derived from an EMBL/GenBank/DDBJ whole genome shotgun (WGS) entry which is preliminary data.</text>
</comment>
<evidence type="ECO:0000256" key="1">
    <source>
        <dbReference type="SAM" id="MobiDB-lite"/>
    </source>
</evidence>
<feature type="compositionally biased region" description="Basic and acidic residues" evidence="1">
    <location>
        <begin position="1"/>
        <end position="11"/>
    </location>
</feature>
<keyword evidence="3" id="KW-1185">Reference proteome</keyword>
<feature type="compositionally biased region" description="Basic and acidic residues" evidence="1">
    <location>
        <begin position="20"/>
        <end position="41"/>
    </location>
</feature>
<proteinExistence type="predicted"/>